<dbReference type="Gene3D" id="3.90.1310.10">
    <property type="entry name" value="Penicillin-binding protein 2a (Domain 2)"/>
    <property type="match status" value="1"/>
</dbReference>
<dbReference type="GO" id="GO:0071972">
    <property type="term" value="F:peptidoglycan L,D-transpeptidase activity"/>
    <property type="evidence" value="ECO:0007669"/>
    <property type="project" value="TreeGrafter"/>
</dbReference>
<dbReference type="EMBL" id="JXKD01000011">
    <property type="protein sequence ID" value="OJG09950.1"/>
    <property type="molecule type" value="Genomic_DNA"/>
</dbReference>
<dbReference type="RefSeq" id="WP_071875115.1">
    <property type="nucleotide sequence ID" value="NZ_JBHSHF010000013.1"/>
</dbReference>
<dbReference type="GO" id="GO:0009252">
    <property type="term" value="P:peptidoglycan biosynthetic process"/>
    <property type="evidence" value="ECO:0007669"/>
    <property type="project" value="UniProtKB-KW"/>
</dbReference>
<feature type="domain" description="Penicillin-binding protein transpeptidase" evidence="11">
    <location>
        <begin position="355"/>
        <end position="694"/>
    </location>
</feature>
<keyword evidence="14" id="KW-1185">Reference proteome</keyword>
<dbReference type="Gene3D" id="3.40.710.10">
    <property type="entry name" value="DD-peptidase/beta-lactamase superfamily"/>
    <property type="match status" value="1"/>
</dbReference>
<sequence>MQKLKKMFSDTRQTENNAKNKVKSHIPFRLNLLFFVIFGLFVALIVQLGYLQIINGDSLQAKITASSVRKIETSTPRGMIYDATGKVLVTNNPNPAITFTRGLNMTAEDLLELAEELVTLIAIEIDENLTQRDLKDTWLARKENLEAARDRASKEALAENEYQAIVDQVTDEEIAFDDQALKVATVFKRLNSAQELTTIFVKNQNVTDQELAIIAERSSDLPGISTGMDWTREVVEENSSLQSIIGKVSTEQQGLPADEVEAYLAKGYARNDRVGTSFLEKQYESVLQGTKAQQEIAINYSGGIEAITETYPGEKGDNLVLSINAEFQQKVDEILQKNYQKLIDDGFADYSPGAYVVAINPKTGGVLALSGYYHEVGSKEIQEDAIGIYKKAFVPGSVVKAATLTAGWNNGVLNGNEELYDQPIRLKGSNPKASIFNPDGRGNRWIDARKSLEISSNSYMIQIALRLLGIEYDGSEIYVPSVPEQKEAYEKLRKAMAEYGMGAVTGIDLPGEEIGIQTAVKYLSDANYDGGKLLDLAFGQFDTYTPIQLAQYVATIANDGVRLQPHLVQAIYANDEEGKLGQLKESLQPIALNEVDLTAAELAIIQDGFRDVVTGTDANTTGTMLQNSKMEISAKTGTAEMTVTDNGKLLDVENLNAVSYAPTSDPEIALAVVIPQLRGEKRGYPNLTITKEIMDVYYDMFMNKAE</sequence>
<dbReference type="GO" id="GO:0051301">
    <property type="term" value="P:cell division"/>
    <property type="evidence" value="ECO:0007669"/>
    <property type="project" value="UniProtKB-KW"/>
</dbReference>
<dbReference type="Gene3D" id="1.10.10.1230">
    <property type="entry name" value="Penicillin-binding protein, N-terminal non-catalytic domain, head sub-domain"/>
    <property type="match status" value="1"/>
</dbReference>
<dbReference type="Proteomes" id="UP000182149">
    <property type="component" value="Unassembled WGS sequence"/>
</dbReference>
<dbReference type="InterPro" id="IPR036138">
    <property type="entry name" value="PBP_dimer_sf"/>
</dbReference>
<dbReference type="InterPro" id="IPR050515">
    <property type="entry name" value="Beta-lactam/transpept"/>
</dbReference>
<dbReference type="InterPro" id="IPR012338">
    <property type="entry name" value="Beta-lactam/transpept-like"/>
</dbReference>
<reference evidence="13 14" key="1">
    <citation type="submission" date="2014-12" db="EMBL/GenBank/DDBJ databases">
        <title>Draft genome sequences of 29 type strains of Enterococci.</title>
        <authorList>
            <person name="Zhong Z."/>
            <person name="Sun Z."/>
            <person name="Liu W."/>
            <person name="Zhang W."/>
            <person name="Zhang H."/>
        </authorList>
    </citation>
    <scope>NUCLEOTIDE SEQUENCE [LARGE SCALE GENOMIC DNA]</scope>
    <source>
        <strain evidence="13 14">DSM 17690</strain>
    </source>
</reference>
<dbReference type="GO" id="GO:0008360">
    <property type="term" value="P:regulation of cell shape"/>
    <property type="evidence" value="ECO:0007669"/>
    <property type="project" value="UniProtKB-KW"/>
</dbReference>
<keyword evidence="6" id="KW-0573">Peptidoglycan synthesis</keyword>
<dbReference type="GO" id="GO:0071555">
    <property type="term" value="P:cell wall organization"/>
    <property type="evidence" value="ECO:0007669"/>
    <property type="project" value="UniProtKB-KW"/>
</dbReference>
<evidence type="ECO:0000256" key="10">
    <source>
        <dbReference type="SAM" id="Phobius"/>
    </source>
</evidence>
<evidence type="ECO:0000313" key="14">
    <source>
        <dbReference type="Proteomes" id="UP000182149"/>
    </source>
</evidence>
<evidence type="ECO:0000256" key="3">
    <source>
        <dbReference type="ARBA" id="ARBA00022475"/>
    </source>
</evidence>
<evidence type="ECO:0000313" key="13">
    <source>
        <dbReference type="EMBL" id="OJG09950.1"/>
    </source>
</evidence>
<comment type="subcellular location">
    <subcellularLocation>
        <location evidence="1">Cell membrane</location>
        <topology evidence="1">Single-pass membrane protein</topology>
    </subcellularLocation>
</comment>
<evidence type="ECO:0000256" key="8">
    <source>
        <dbReference type="ARBA" id="ARBA00023136"/>
    </source>
</evidence>
<evidence type="ECO:0000256" key="1">
    <source>
        <dbReference type="ARBA" id="ARBA00004162"/>
    </source>
</evidence>
<keyword evidence="7 10" id="KW-1133">Transmembrane helix</keyword>
<evidence type="ECO:0000256" key="6">
    <source>
        <dbReference type="ARBA" id="ARBA00022984"/>
    </source>
</evidence>
<dbReference type="PANTHER" id="PTHR30627">
    <property type="entry name" value="PEPTIDOGLYCAN D,D-TRANSPEPTIDASE"/>
    <property type="match status" value="1"/>
</dbReference>
<keyword evidence="3" id="KW-1003">Cell membrane</keyword>
<evidence type="ECO:0000256" key="7">
    <source>
        <dbReference type="ARBA" id="ARBA00022989"/>
    </source>
</evidence>
<dbReference type="InterPro" id="IPR001460">
    <property type="entry name" value="PCN-bd_Tpept"/>
</dbReference>
<comment type="similarity">
    <text evidence="2">Belongs to the transpeptidase family.</text>
</comment>
<proteinExistence type="inferred from homology"/>
<dbReference type="SUPFAM" id="SSF56519">
    <property type="entry name" value="Penicillin binding protein dimerisation domain"/>
    <property type="match status" value="1"/>
</dbReference>
<dbReference type="InterPro" id="IPR005311">
    <property type="entry name" value="PBP_dimer"/>
</dbReference>
<dbReference type="GO" id="GO:0005886">
    <property type="term" value="C:plasma membrane"/>
    <property type="evidence" value="ECO:0007669"/>
    <property type="project" value="UniProtKB-SubCell"/>
</dbReference>
<feature type="transmembrane region" description="Helical" evidence="10">
    <location>
        <begin position="30"/>
        <end position="50"/>
    </location>
</feature>
<evidence type="ECO:0000259" key="12">
    <source>
        <dbReference type="Pfam" id="PF03717"/>
    </source>
</evidence>
<evidence type="ECO:0000256" key="4">
    <source>
        <dbReference type="ARBA" id="ARBA00022692"/>
    </source>
</evidence>
<dbReference type="AlphaFoldDB" id="A0A1L8QR27"/>
<evidence type="ECO:0000256" key="5">
    <source>
        <dbReference type="ARBA" id="ARBA00022960"/>
    </source>
</evidence>
<feature type="domain" description="Penicillin-binding protein dimerisation" evidence="12">
    <location>
        <begin position="74"/>
        <end position="303"/>
    </location>
</feature>
<keyword evidence="9" id="KW-0961">Cell wall biogenesis/degradation</keyword>
<name>A0A1L8QR27_9ENTE</name>
<dbReference type="SUPFAM" id="SSF56601">
    <property type="entry name" value="beta-lactamase/transpeptidase-like"/>
    <property type="match status" value="1"/>
</dbReference>
<organism evidence="13 14">
    <name type="scientific">Enterococcus aquimarinus</name>
    <dbReference type="NCBI Taxonomy" id="328396"/>
    <lineage>
        <taxon>Bacteria</taxon>
        <taxon>Bacillati</taxon>
        <taxon>Bacillota</taxon>
        <taxon>Bacilli</taxon>
        <taxon>Lactobacillales</taxon>
        <taxon>Enterococcaceae</taxon>
        <taxon>Enterococcus</taxon>
    </lineage>
</organism>
<dbReference type="STRING" id="328396.RU93_GL000400"/>
<evidence type="ECO:0000259" key="11">
    <source>
        <dbReference type="Pfam" id="PF00905"/>
    </source>
</evidence>
<dbReference type="Pfam" id="PF00905">
    <property type="entry name" value="Transpeptidase"/>
    <property type="match status" value="1"/>
</dbReference>
<keyword evidence="5" id="KW-0133">Cell shape</keyword>
<comment type="caution">
    <text evidence="13">The sequence shown here is derived from an EMBL/GenBank/DDBJ whole genome shotgun (WGS) entry which is preliminary data.</text>
</comment>
<dbReference type="PANTHER" id="PTHR30627:SF2">
    <property type="entry name" value="PEPTIDOGLYCAN D,D-TRANSPEPTIDASE MRDA"/>
    <property type="match status" value="1"/>
</dbReference>
<evidence type="ECO:0000256" key="2">
    <source>
        <dbReference type="ARBA" id="ARBA00007171"/>
    </source>
</evidence>
<protein>
    <submittedName>
        <fullName evidence="13">Cell division protein FtsI</fullName>
    </submittedName>
</protein>
<gene>
    <name evidence="13" type="ORF">RU93_GL000400</name>
</gene>
<dbReference type="OrthoDB" id="9770103at2"/>
<keyword evidence="13" id="KW-0132">Cell division</keyword>
<keyword evidence="4 10" id="KW-0812">Transmembrane</keyword>
<accession>A0A1L8QR27</accession>
<keyword evidence="13" id="KW-0131">Cell cycle</keyword>
<evidence type="ECO:0000256" key="9">
    <source>
        <dbReference type="ARBA" id="ARBA00023316"/>
    </source>
</evidence>
<dbReference type="Pfam" id="PF03717">
    <property type="entry name" value="PBP_dimer"/>
    <property type="match status" value="1"/>
</dbReference>
<dbReference type="GO" id="GO:0008658">
    <property type="term" value="F:penicillin binding"/>
    <property type="evidence" value="ECO:0007669"/>
    <property type="project" value="InterPro"/>
</dbReference>
<keyword evidence="8 10" id="KW-0472">Membrane</keyword>